<feature type="binding site" evidence="4">
    <location>
        <position position="25"/>
    </location>
    <ligand>
        <name>Zn(2+)</name>
        <dbReference type="ChEBI" id="CHEBI:29105"/>
        <note>catalytic</note>
    </ligand>
</feature>
<dbReference type="InterPro" id="IPR001365">
    <property type="entry name" value="A_deaminase_dom"/>
</dbReference>
<comment type="subcellular location">
    <subcellularLocation>
        <location evidence="4">Cytoplasm</location>
    </subcellularLocation>
    <subcellularLocation>
        <location evidence="4">Nucleus</location>
    </subcellularLocation>
</comment>
<keyword evidence="4" id="KW-0539">Nucleus</keyword>
<dbReference type="GO" id="GO:0000034">
    <property type="term" value="F:adenine deaminase activity"/>
    <property type="evidence" value="ECO:0007669"/>
    <property type="project" value="UniProtKB-UniRule"/>
</dbReference>
<keyword evidence="3 4" id="KW-0862">Zinc</keyword>
<evidence type="ECO:0000256" key="1">
    <source>
        <dbReference type="ARBA" id="ARBA00022723"/>
    </source>
</evidence>
<dbReference type="PANTHER" id="PTHR43114:SF7">
    <property type="entry name" value="ADENOSINE DEAMINASE DOMAIN-CONTAINING PROTEIN"/>
    <property type="match status" value="1"/>
</dbReference>
<feature type="site" description="Important for catalytic activity" evidence="4">
    <location>
        <position position="234"/>
    </location>
</feature>
<feature type="binding site" evidence="4">
    <location>
        <position position="208"/>
    </location>
    <ligand>
        <name>Zn(2+)</name>
        <dbReference type="ChEBI" id="CHEBI:29105"/>
        <note>catalytic</note>
    </ligand>
</feature>
<dbReference type="EC" id="3.5.4.2" evidence="4"/>
<dbReference type="NCBIfam" id="TIGR01430">
    <property type="entry name" value="aden_deam"/>
    <property type="match status" value="1"/>
</dbReference>
<dbReference type="Proteomes" id="UP001309876">
    <property type="component" value="Unassembled WGS sequence"/>
</dbReference>
<evidence type="ECO:0000313" key="6">
    <source>
        <dbReference type="EMBL" id="KAK5091415.1"/>
    </source>
</evidence>
<dbReference type="AlphaFoldDB" id="A0AAN7T856"/>
<dbReference type="InterPro" id="IPR028892">
    <property type="entry name" value="ADE"/>
</dbReference>
<proteinExistence type="inferred from homology"/>
<comment type="cofactor">
    <cofactor evidence="4">
        <name>Zn(2+)</name>
        <dbReference type="ChEBI" id="CHEBI:29105"/>
    </cofactor>
    <text evidence="4">Binds 1 zinc ion per subunit.</text>
</comment>
<dbReference type="InterPro" id="IPR032466">
    <property type="entry name" value="Metal_Hydrolase"/>
</dbReference>
<comment type="catalytic activity">
    <reaction evidence="4">
        <text>adenine + H2O + H(+) = hypoxanthine + NH4(+)</text>
        <dbReference type="Rhea" id="RHEA:23688"/>
        <dbReference type="ChEBI" id="CHEBI:15377"/>
        <dbReference type="ChEBI" id="CHEBI:15378"/>
        <dbReference type="ChEBI" id="CHEBI:16708"/>
        <dbReference type="ChEBI" id="CHEBI:17368"/>
        <dbReference type="ChEBI" id="CHEBI:28938"/>
        <dbReference type="EC" id="3.5.4.2"/>
    </reaction>
</comment>
<protein>
    <recommendedName>
        <fullName evidence="4">Adenine deaminase</fullName>
        <shortName evidence="4">ADE</shortName>
        <ecNumber evidence="4">3.5.4.2</ecNumber>
    </recommendedName>
    <alternativeName>
        <fullName evidence="4">Adenine aminohydrolase</fullName>
        <shortName evidence="4">AAH</shortName>
    </alternativeName>
</protein>
<dbReference type="SUPFAM" id="SSF51556">
    <property type="entry name" value="Metallo-dependent hydrolases"/>
    <property type="match status" value="1"/>
</dbReference>
<feature type="domain" description="Adenosine deaminase" evidence="5">
    <location>
        <begin position="20"/>
        <end position="345"/>
    </location>
</feature>
<dbReference type="GO" id="GO:0008270">
    <property type="term" value="F:zinc ion binding"/>
    <property type="evidence" value="ECO:0007669"/>
    <property type="project" value="UniProtKB-UniRule"/>
</dbReference>
<name>A0AAN7T856_9EURO</name>
<comment type="function">
    <text evidence="4">Catalyzes the hydrolytic deamination of adenine to hypoxanthine. Plays an important role in the purine salvage pathway and in nitrogen catabolism.</text>
</comment>
<dbReference type="Pfam" id="PF00962">
    <property type="entry name" value="A_deaminase"/>
    <property type="match status" value="1"/>
</dbReference>
<feature type="binding site" evidence="4">
    <location>
        <position position="27"/>
    </location>
    <ligand>
        <name>Zn(2+)</name>
        <dbReference type="ChEBI" id="CHEBI:29105"/>
        <note>catalytic</note>
    </ligand>
</feature>
<comment type="caution">
    <text evidence="4">Lacks conserved residue(s) required for the propagation of feature annotation.</text>
</comment>
<keyword evidence="7" id="KW-1185">Reference proteome</keyword>
<comment type="caution">
    <text evidence="6">The sequence shown here is derived from an EMBL/GenBank/DDBJ whole genome shotgun (WGS) entry which is preliminary data.</text>
</comment>
<evidence type="ECO:0000313" key="7">
    <source>
        <dbReference type="Proteomes" id="UP001309876"/>
    </source>
</evidence>
<dbReference type="GO" id="GO:0043103">
    <property type="term" value="P:hypoxanthine salvage"/>
    <property type="evidence" value="ECO:0007669"/>
    <property type="project" value="UniProtKB-UniRule"/>
</dbReference>
<dbReference type="PANTHER" id="PTHR43114">
    <property type="entry name" value="ADENINE DEAMINASE"/>
    <property type="match status" value="1"/>
</dbReference>
<comment type="similarity">
    <text evidence="4">Belongs to the metallo-dependent hydrolases superfamily. Adenosine and AMP deaminases family. Adenine deaminase type 2 subfamily.</text>
</comment>
<dbReference type="GO" id="GO:0006146">
    <property type="term" value="P:adenine catabolic process"/>
    <property type="evidence" value="ECO:0007669"/>
    <property type="project" value="UniProtKB-UniRule"/>
</dbReference>
<evidence type="ECO:0000256" key="2">
    <source>
        <dbReference type="ARBA" id="ARBA00022801"/>
    </source>
</evidence>
<organism evidence="6 7">
    <name type="scientific">Lithohypha guttulata</name>
    <dbReference type="NCBI Taxonomy" id="1690604"/>
    <lineage>
        <taxon>Eukaryota</taxon>
        <taxon>Fungi</taxon>
        <taxon>Dikarya</taxon>
        <taxon>Ascomycota</taxon>
        <taxon>Pezizomycotina</taxon>
        <taxon>Eurotiomycetes</taxon>
        <taxon>Chaetothyriomycetidae</taxon>
        <taxon>Chaetothyriales</taxon>
        <taxon>Trichomeriaceae</taxon>
        <taxon>Lithohypha</taxon>
    </lineage>
</organism>
<keyword evidence="4" id="KW-0963">Cytoplasm</keyword>
<dbReference type="InterPro" id="IPR006330">
    <property type="entry name" value="Ado/ade_deaminase"/>
</dbReference>
<reference evidence="6 7" key="1">
    <citation type="submission" date="2023-08" db="EMBL/GenBank/DDBJ databases">
        <title>Black Yeasts Isolated from many extreme environments.</title>
        <authorList>
            <person name="Coleine C."/>
            <person name="Stajich J.E."/>
            <person name="Selbmann L."/>
        </authorList>
    </citation>
    <scope>NUCLEOTIDE SEQUENCE [LARGE SCALE GENOMIC DNA]</scope>
    <source>
        <strain evidence="6 7">CCFEE 5910</strain>
    </source>
</reference>
<dbReference type="HAMAP" id="MF_01962">
    <property type="entry name" value="Adenine_deaminase"/>
    <property type="match status" value="1"/>
</dbReference>
<feature type="binding site" evidence="4">
    <location>
        <position position="289"/>
    </location>
    <ligand>
        <name>Zn(2+)</name>
        <dbReference type="ChEBI" id="CHEBI:29105"/>
        <note>catalytic</note>
    </ligand>
</feature>
<evidence type="ECO:0000256" key="3">
    <source>
        <dbReference type="ARBA" id="ARBA00022833"/>
    </source>
</evidence>
<dbReference type="GO" id="GO:0005634">
    <property type="term" value="C:nucleus"/>
    <property type="evidence" value="ECO:0007669"/>
    <property type="project" value="UniProtKB-SubCell"/>
</dbReference>
<accession>A0AAN7T856</accession>
<dbReference type="GO" id="GO:0009117">
    <property type="term" value="P:nucleotide metabolic process"/>
    <property type="evidence" value="ECO:0007669"/>
    <property type="project" value="UniProtKB-KW"/>
</dbReference>
<dbReference type="EMBL" id="JAVRRJ010000001">
    <property type="protein sequence ID" value="KAK5091415.1"/>
    <property type="molecule type" value="Genomic_DNA"/>
</dbReference>
<keyword evidence="2 4" id="KW-0378">Hydrolase</keyword>
<feature type="binding site" evidence="4">
    <location>
        <position position="290"/>
    </location>
    <ligand>
        <name>substrate</name>
    </ligand>
</feature>
<sequence>MANNNTTTNDSLTTFIAHLPKAELHVHLEGCLTPQLAQTLAQRNNVPLPNSVKQASTTSSSGFAFHDLSSFLAVYYSAMTVLQTAADFHDLAMDYLTKAHEQNVLHCELFFDPQAHTSRGVPFPTVVSGYRSAVLQAQRELGVSTSLIMCFLRDMSAEFAMATLMDALPFKDCIIGVGLDSDERGNPPRKFAEVFERARKEGFMRTMHCDVDQVGSIEHIRQALEEIGVDRLDHGTNIVEDARLVEMVREKRIGLTCCPISNSVVCSDFKGKEIMQLFRQGARVTINSDDPAYFRGYANENVLRLAREEELKVTRKELVGLMKNAFEISWISSWSRDAFLKVLDEYAERHRIS</sequence>
<dbReference type="GO" id="GO:0005829">
    <property type="term" value="C:cytosol"/>
    <property type="evidence" value="ECO:0007669"/>
    <property type="project" value="TreeGrafter"/>
</dbReference>
<evidence type="ECO:0000256" key="4">
    <source>
        <dbReference type="HAMAP-Rule" id="MF_03145"/>
    </source>
</evidence>
<gene>
    <name evidence="6" type="primary">AAH1_1</name>
    <name evidence="4" type="synonym">AAH1</name>
    <name evidence="6" type="ORF">LTR05_001598</name>
</gene>
<evidence type="ECO:0000259" key="5">
    <source>
        <dbReference type="Pfam" id="PF00962"/>
    </source>
</evidence>
<keyword evidence="1 4" id="KW-0479">Metal-binding</keyword>
<dbReference type="Gene3D" id="3.20.20.140">
    <property type="entry name" value="Metal-dependent hydrolases"/>
    <property type="match status" value="1"/>
</dbReference>
<keyword evidence="4" id="KW-0546">Nucleotide metabolism</keyword>